<dbReference type="InterPro" id="IPR050079">
    <property type="entry name" value="DEAD_box_RNA_helicase"/>
</dbReference>
<reference evidence="10 11" key="1">
    <citation type="submission" date="2023-08" db="EMBL/GenBank/DDBJ databases">
        <title>A Necator americanus chromosomal reference genome.</title>
        <authorList>
            <person name="Ilik V."/>
            <person name="Petrzelkova K.J."/>
            <person name="Pardy F."/>
            <person name="Fuh T."/>
            <person name="Niatou-Singa F.S."/>
            <person name="Gouil Q."/>
            <person name="Baker L."/>
            <person name="Ritchie M.E."/>
            <person name="Jex A.R."/>
            <person name="Gazzola D."/>
            <person name="Li H."/>
            <person name="Toshio Fujiwara R."/>
            <person name="Zhan B."/>
            <person name="Aroian R.V."/>
            <person name="Pafco B."/>
            <person name="Schwarz E.M."/>
        </authorList>
    </citation>
    <scope>NUCLEOTIDE SEQUENCE [LARGE SCALE GENOMIC DNA]</scope>
    <source>
        <strain evidence="10 11">Aroian</strain>
        <tissue evidence="10">Whole animal</tissue>
    </source>
</reference>
<sequence length="314" mass="34460">MCSLLGLNFNKIDHLDSYEILDFMQMVNLYPAAINSDDEMEVDESGDEEDMEDIEAVSVVKKKKVAGAANEFSSDFSFECTADEKLDRDDAALKKFLRKEAQSTLDEKIAAVRKAKNTAKDVEVELHDGIEEVEQLGGAGARDKLREKKKKGGRNVSKQDDFFAEIEDGSPVITFEQMNLSRPILKAISAATYNEPTPIQAACIPVALAGKDICACAATGTGKTAAFVLPILERLLYRASARSSTRILVLVPTRELAIQVFQVFRKLSTYCQIEVCLCAVLLLSLTTSRHSTKGKKLSWTDQGNELYAATLGGC</sequence>
<dbReference type="PROSITE" id="PS51192">
    <property type="entry name" value="HELICASE_ATP_BIND_1"/>
    <property type="match status" value="1"/>
</dbReference>
<dbReference type="InterPro" id="IPR027417">
    <property type="entry name" value="P-loop_NTPase"/>
</dbReference>
<dbReference type="PANTHER" id="PTHR47959">
    <property type="entry name" value="ATP-DEPENDENT RNA HELICASE RHLE-RELATED"/>
    <property type="match status" value="1"/>
</dbReference>
<dbReference type="InterPro" id="IPR014001">
    <property type="entry name" value="Helicase_ATP-bd"/>
</dbReference>
<evidence type="ECO:0000256" key="6">
    <source>
        <dbReference type="PROSITE-ProRule" id="PRU00552"/>
    </source>
</evidence>
<evidence type="ECO:0000313" key="11">
    <source>
        <dbReference type="Proteomes" id="UP001303046"/>
    </source>
</evidence>
<evidence type="ECO:0000259" key="9">
    <source>
        <dbReference type="PROSITE" id="PS51195"/>
    </source>
</evidence>
<protein>
    <recommendedName>
        <fullName evidence="1">RNA helicase</fullName>
        <ecNumber evidence="1">3.6.4.13</ecNumber>
    </recommendedName>
</protein>
<evidence type="ECO:0000256" key="1">
    <source>
        <dbReference type="ARBA" id="ARBA00012552"/>
    </source>
</evidence>
<keyword evidence="11" id="KW-1185">Reference proteome</keyword>
<accession>A0ABR1BU87</accession>
<dbReference type="Proteomes" id="UP001303046">
    <property type="component" value="Unassembled WGS sequence"/>
</dbReference>
<feature type="domain" description="DEAD-box RNA helicase Q" evidence="9">
    <location>
        <begin position="173"/>
        <end position="201"/>
    </location>
</feature>
<dbReference type="Gene3D" id="3.40.50.300">
    <property type="entry name" value="P-loop containing nucleotide triphosphate hydrolases"/>
    <property type="match status" value="1"/>
</dbReference>
<dbReference type="InterPro" id="IPR014014">
    <property type="entry name" value="RNA_helicase_DEAD_Q_motif"/>
</dbReference>
<evidence type="ECO:0000259" key="8">
    <source>
        <dbReference type="PROSITE" id="PS51192"/>
    </source>
</evidence>
<dbReference type="SMART" id="SM00487">
    <property type="entry name" value="DEXDc"/>
    <property type="match status" value="1"/>
</dbReference>
<gene>
    <name evidence="10" type="primary">Necator_chrI.g2596</name>
    <name evidence="10" type="ORF">RB195_006468</name>
</gene>
<evidence type="ECO:0000313" key="10">
    <source>
        <dbReference type="EMBL" id="KAK6729430.1"/>
    </source>
</evidence>
<keyword evidence="5" id="KW-0067">ATP-binding</keyword>
<dbReference type="PANTHER" id="PTHR47959:SF1">
    <property type="entry name" value="ATP-DEPENDENT RNA HELICASE DBPA"/>
    <property type="match status" value="1"/>
</dbReference>
<dbReference type="InterPro" id="IPR011545">
    <property type="entry name" value="DEAD/DEAH_box_helicase_dom"/>
</dbReference>
<proteinExistence type="predicted"/>
<feature type="short sequence motif" description="Q motif" evidence="6">
    <location>
        <begin position="173"/>
        <end position="201"/>
    </location>
</feature>
<keyword evidence="2" id="KW-0547">Nucleotide-binding</keyword>
<name>A0ABR1BU87_NECAM</name>
<keyword evidence="4" id="KW-0347">Helicase</keyword>
<dbReference type="EC" id="3.6.4.13" evidence="1"/>
<dbReference type="PROSITE" id="PS51195">
    <property type="entry name" value="Q_MOTIF"/>
    <property type="match status" value="1"/>
</dbReference>
<feature type="domain" description="Helicase ATP-binding" evidence="8">
    <location>
        <begin position="204"/>
        <end position="276"/>
    </location>
</feature>
<keyword evidence="3" id="KW-0378">Hydrolase</keyword>
<feature type="coiled-coil region" evidence="7">
    <location>
        <begin position="98"/>
        <end position="125"/>
    </location>
</feature>
<organism evidence="10 11">
    <name type="scientific">Necator americanus</name>
    <name type="common">Human hookworm</name>
    <dbReference type="NCBI Taxonomy" id="51031"/>
    <lineage>
        <taxon>Eukaryota</taxon>
        <taxon>Metazoa</taxon>
        <taxon>Ecdysozoa</taxon>
        <taxon>Nematoda</taxon>
        <taxon>Chromadorea</taxon>
        <taxon>Rhabditida</taxon>
        <taxon>Rhabditina</taxon>
        <taxon>Rhabditomorpha</taxon>
        <taxon>Strongyloidea</taxon>
        <taxon>Ancylostomatidae</taxon>
        <taxon>Bunostominae</taxon>
        <taxon>Necator</taxon>
    </lineage>
</organism>
<comment type="caution">
    <text evidence="10">The sequence shown here is derived from an EMBL/GenBank/DDBJ whole genome shotgun (WGS) entry which is preliminary data.</text>
</comment>
<keyword evidence="7" id="KW-0175">Coiled coil</keyword>
<dbReference type="EMBL" id="JAVFWL010000001">
    <property type="protein sequence ID" value="KAK6729430.1"/>
    <property type="molecule type" value="Genomic_DNA"/>
</dbReference>
<evidence type="ECO:0000256" key="5">
    <source>
        <dbReference type="ARBA" id="ARBA00022840"/>
    </source>
</evidence>
<evidence type="ECO:0000256" key="2">
    <source>
        <dbReference type="ARBA" id="ARBA00022741"/>
    </source>
</evidence>
<evidence type="ECO:0000256" key="4">
    <source>
        <dbReference type="ARBA" id="ARBA00022806"/>
    </source>
</evidence>
<evidence type="ECO:0000256" key="7">
    <source>
        <dbReference type="SAM" id="Coils"/>
    </source>
</evidence>
<dbReference type="Pfam" id="PF00270">
    <property type="entry name" value="DEAD"/>
    <property type="match status" value="1"/>
</dbReference>
<dbReference type="SUPFAM" id="SSF52540">
    <property type="entry name" value="P-loop containing nucleoside triphosphate hydrolases"/>
    <property type="match status" value="1"/>
</dbReference>
<evidence type="ECO:0000256" key="3">
    <source>
        <dbReference type="ARBA" id="ARBA00022801"/>
    </source>
</evidence>